<dbReference type="PANTHER" id="PTHR42643:SF41">
    <property type="entry name" value="IONOTROPIC RECEPTOR 20A-RELATED"/>
    <property type="match status" value="1"/>
</dbReference>
<evidence type="ECO:0000313" key="10">
    <source>
        <dbReference type="EMBL" id="CAD7080663.1"/>
    </source>
</evidence>
<dbReference type="AlphaFoldDB" id="A0A7R8UHF1"/>
<evidence type="ECO:0000256" key="1">
    <source>
        <dbReference type="ARBA" id="ARBA00004651"/>
    </source>
</evidence>
<keyword evidence="4 8" id="KW-1133">Transmembrane helix</keyword>
<keyword evidence="2" id="KW-1003">Cell membrane</keyword>
<evidence type="ECO:0000256" key="6">
    <source>
        <dbReference type="ARBA" id="ARBA00023170"/>
    </source>
</evidence>
<keyword evidence="6" id="KW-0675">Receptor</keyword>
<keyword evidence="11" id="KW-1185">Reference proteome</keyword>
<dbReference type="GO" id="GO:0005886">
    <property type="term" value="C:plasma membrane"/>
    <property type="evidence" value="ECO:0007669"/>
    <property type="project" value="UniProtKB-SubCell"/>
</dbReference>
<feature type="signal peptide" evidence="9">
    <location>
        <begin position="1"/>
        <end position="21"/>
    </location>
</feature>
<feature type="transmembrane region" description="Helical" evidence="8">
    <location>
        <begin position="315"/>
        <end position="337"/>
    </location>
</feature>
<evidence type="ECO:0000256" key="4">
    <source>
        <dbReference type="ARBA" id="ARBA00022989"/>
    </source>
</evidence>
<evidence type="ECO:0000256" key="7">
    <source>
        <dbReference type="ARBA" id="ARBA00023180"/>
    </source>
</evidence>
<protein>
    <recommendedName>
        <fullName evidence="12">Ionotropic receptor</fullName>
    </recommendedName>
</protein>
<feature type="transmembrane region" description="Helical" evidence="8">
    <location>
        <begin position="371"/>
        <end position="396"/>
    </location>
</feature>
<evidence type="ECO:0008006" key="12">
    <source>
        <dbReference type="Google" id="ProtNLM"/>
    </source>
</evidence>
<evidence type="ECO:0000256" key="3">
    <source>
        <dbReference type="ARBA" id="ARBA00022692"/>
    </source>
</evidence>
<dbReference type="InterPro" id="IPR052192">
    <property type="entry name" value="Insect_Ionotropic_Sensory_Rcpt"/>
</dbReference>
<gene>
    <name evidence="10" type="ORF">HERILL_LOCUS3807</name>
</gene>
<keyword evidence="7" id="KW-0325">Glycoprotein</keyword>
<keyword evidence="9" id="KW-0732">Signal</keyword>
<dbReference type="SUPFAM" id="SSF53850">
    <property type="entry name" value="Periplasmic binding protein-like II"/>
    <property type="match status" value="1"/>
</dbReference>
<dbReference type="PANTHER" id="PTHR42643">
    <property type="entry name" value="IONOTROPIC RECEPTOR 20A-RELATED"/>
    <property type="match status" value="1"/>
</dbReference>
<evidence type="ECO:0000256" key="8">
    <source>
        <dbReference type="SAM" id="Phobius"/>
    </source>
</evidence>
<evidence type="ECO:0000313" key="11">
    <source>
        <dbReference type="Proteomes" id="UP000594454"/>
    </source>
</evidence>
<proteinExistence type="predicted"/>
<dbReference type="Gene3D" id="1.10.287.70">
    <property type="match status" value="1"/>
</dbReference>
<organism evidence="10 11">
    <name type="scientific">Hermetia illucens</name>
    <name type="common">Black soldier fly</name>
    <dbReference type="NCBI Taxonomy" id="343691"/>
    <lineage>
        <taxon>Eukaryota</taxon>
        <taxon>Metazoa</taxon>
        <taxon>Ecdysozoa</taxon>
        <taxon>Arthropoda</taxon>
        <taxon>Hexapoda</taxon>
        <taxon>Insecta</taxon>
        <taxon>Pterygota</taxon>
        <taxon>Neoptera</taxon>
        <taxon>Endopterygota</taxon>
        <taxon>Diptera</taxon>
        <taxon>Brachycera</taxon>
        <taxon>Stratiomyomorpha</taxon>
        <taxon>Stratiomyidae</taxon>
        <taxon>Hermetiinae</taxon>
        <taxon>Hermetia</taxon>
    </lineage>
</organism>
<feature type="chain" id="PRO_5030840216" description="Ionotropic receptor" evidence="9">
    <location>
        <begin position="22"/>
        <end position="596"/>
    </location>
</feature>
<accession>A0A7R8UHF1</accession>
<feature type="transmembrane region" description="Helical" evidence="8">
    <location>
        <begin position="344"/>
        <end position="365"/>
    </location>
</feature>
<dbReference type="EMBL" id="LR899010">
    <property type="protein sequence ID" value="CAD7080663.1"/>
    <property type="molecule type" value="Genomic_DNA"/>
</dbReference>
<dbReference type="InParanoid" id="A0A7R8UHF1"/>
<dbReference type="Proteomes" id="UP000594454">
    <property type="component" value="Chromosome 2"/>
</dbReference>
<name>A0A7R8UHF1_HERIL</name>
<feature type="transmembrane region" description="Helical" evidence="8">
    <location>
        <begin position="561"/>
        <end position="586"/>
    </location>
</feature>
<keyword evidence="3 8" id="KW-0812">Transmembrane</keyword>
<keyword evidence="5 8" id="KW-0472">Membrane</keyword>
<sequence length="596" mass="68214">MEPKAFVIIICLSLILVRISASPQNFLSILTKIRDQFQIDLFVMVATQNSAMSNQLLQELHRSLSVQIVHYSNLWNAPKHINPYHHGDIVLGKLKRNLLLVAIIDGIAAKDALSKQIFALKYRNPMAKVIFFLAENTMTTMALQAFIRKCFESEVIDVVFFENLDPPQMFTYHPFNDFQIIKLKKVSDFFENRLMNLNKYPLRVFKYNAPPRVMESRDGKNVMGYAGHLATSYIQKRNVTVEIIPRTEGVSVLAQVTDNLVARRLDILLGALPMFQYDIGDPSYPVLYEKFCVMVPVPKVIPVYRNFLQPFEENVWIAVICGTLYMTIVTYIVGAIVNGRKDVSAALLTSICFVIARGEIGIFSHLNRRLIVIYVCLFLLGFMLSNMYCALLTTFLTAPSYERDLRTLDDIAAAGLKIVGEQAEVDYLAKRDIYKKYHPLIKGLSYMEYMKIRADINNTNPAFISTDSFGFLNEVQKYQNDIKFQITDICPFDVYLSIVFKDESILIENFNSHALLVQQSGLLNYWKTNAFFEALQSGYLHLKRGNKEVGPVQLTLVHLQIAFYILLSGLAISISALIAEHLYYYLIKYTQKKIYL</sequence>
<evidence type="ECO:0000256" key="5">
    <source>
        <dbReference type="ARBA" id="ARBA00023136"/>
    </source>
</evidence>
<dbReference type="OrthoDB" id="7969653at2759"/>
<reference evidence="10 11" key="1">
    <citation type="submission" date="2020-11" db="EMBL/GenBank/DDBJ databases">
        <authorList>
            <person name="Wallbank WR R."/>
            <person name="Pardo Diaz C."/>
            <person name="Kozak K."/>
            <person name="Martin S."/>
            <person name="Jiggins C."/>
            <person name="Moest M."/>
            <person name="Warren A I."/>
            <person name="Generalovic N T."/>
            <person name="Byers J.R.P. K."/>
            <person name="Montejo-Kovacevich G."/>
            <person name="Yen C E."/>
        </authorList>
    </citation>
    <scope>NUCLEOTIDE SEQUENCE [LARGE SCALE GENOMIC DNA]</scope>
</reference>
<evidence type="ECO:0000256" key="9">
    <source>
        <dbReference type="SAM" id="SignalP"/>
    </source>
</evidence>
<comment type="subcellular location">
    <subcellularLocation>
        <location evidence="1">Cell membrane</location>
        <topology evidence="1">Multi-pass membrane protein</topology>
    </subcellularLocation>
</comment>
<evidence type="ECO:0000256" key="2">
    <source>
        <dbReference type="ARBA" id="ARBA00022475"/>
    </source>
</evidence>